<sequence>MAENFVIWFDKLRMTDVESVGGKNASLGEMISQLANSGVRVPGGFATTAEAYRAFLAHEGLADRIQAALSKLDIDDVTELARIGKEIRQWIVDTPFPAKLEADLKEAWEKMVADAGGADISVAVRSSATAEDLPDASFAGQQETFLNIRGLDNVKDAMKHVFASLYNDRAISYRVHKGFAHEEVALSAGVQRMVRSDSGAAGVMFTIDTESGFEDVVFITASYGLGETVVQGAVNPDEFYVHKPTLKAGRPAVLRKNLGSKLIKMEFTDAAQAGRSVRTVDVEPALRKQFSITDAEVEELAQYALIIEKHYGRPMDIEWGRDGEDGKLYILQARPETVKSQEGRVETLRRYRINTKSTVLAEGRAIGQKVGQGVVRMVRDASEMDSVKPGDVLVTDMTDPDWEPVMKRASAIVTNRGGRTCHAAIIARELGIPAVVGCGDATAVLHDGMEVTVSCAEGDTGLIYDGLLDVEIIDLALDKMPKAPVKLMMNVGNPELAFDFAQLPNEGVGLARMEFVINRQIGIHPKALLEFDTLPIDLQATIRDRIAGYASPVDFYVDKLAEGIATLAAAFYPKKVIVRMSDFKSNEYANLIGGQLYEPHEENPMIGFRGAARYVAPAFRDCFDLECRAMKKVRDVMGLTNVEVMIPFVRTLAEAEKVVEILAENGLKRGENALRLIMMCELPTNAVLADKFLQHFDGFSIGSNDMTQLTLGVDRDSGGPIASTFDERNEAVKAMLSMAIKACRAQGKYVGICGQGPSDHPDFAKWLVEEGIETVSLNPDTVVETWLYLAKELNS</sequence>
<comment type="caution">
    <text evidence="19">The sequence shown here is derived from an EMBL/GenBank/DDBJ whole genome shotgun (WGS) entry which is preliminary data.</text>
</comment>
<dbReference type="SUPFAM" id="SSF51621">
    <property type="entry name" value="Phosphoenolpyruvate/pyruvate domain"/>
    <property type="match status" value="1"/>
</dbReference>
<dbReference type="InterPro" id="IPR040442">
    <property type="entry name" value="Pyrv_kinase-like_dom_sf"/>
</dbReference>
<evidence type="ECO:0000256" key="9">
    <source>
        <dbReference type="ARBA" id="ARBA00022741"/>
    </source>
</evidence>
<evidence type="ECO:0000259" key="18">
    <source>
        <dbReference type="Pfam" id="PF02896"/>
    </source>
</evidence>
<dbReference type="InterPro" id="IPR015813">
    <property type="entry name" value="Pyrv/PenolPyrv_kinase-like_dom"/>
</dbReference>
<evidence type="ECO:0000256" key="2">
    <source>
        <dbReference type="ARBA" id="ARBA00002988"/>
    </source>
</evidence>
<evidence type="ECO:0000256" key="11">
    <source>
        <dbReference type="ARBA" id="ARBA00022840"/>
    </source>
</evidence>
<evidence type="ECO:0000256" key="12">
    <source>
        <dbReference type="ARBA" id="ARBA00022842"/>
    </source>
</evidence>
<evidence type="ECO:0000313" key="20">
    <source>
        <dbReference type="Proteomes" id="UP001168540"/>
    </source>
</evidence>
<evidence type="ECO:0000256" key="3">
    <source>
        <dbReference type="ARBA" id="ARBA00004742"/>
    </source>
</evidence>
<comment type="cofactor">
    <cofactor evidence="1 15">
        <name>Mg(2+)</name>
        <dbReference type="ChEBI" id="CHEBI:18420"/>
    </cofactor>
</comment>
<dbReference type="Pfam" id="PF00391">
    <property type="entry name" value="PEP-utilizers"/>
    <property type="match status" value="1"/>
</dbReference>
<dbReference type="InterPro" id="IPR018274">
    <property type="entry name" value="PEP_util_AS"/>
</dbReference>
<feature type="domain" description="PEP-utilising enzyme C-terminal" evidence="18">
    <location>
        <begin position="483"/>
        <end position="787"/>
    </location>
</feature>
<dbReference type="InterPro" id="IPR023151">
    <property type="entry name" value="PEP_util_CS"/>
</dbReference>
<evidence type="ECO:0000256" key="15">
    <source>
        <dbReference type="PIRNR" id="PIRNR000854"/>
    </source>
</evidence>
<dbReference type="InterPro" id="IPR013815">
    <property type="entry name" value="ATP_grasp_subdomain_1"/>
</dbReference>
<dbReference type="Gene3D" id="3.30.470.20">
    <property type="entry name" value="ATP-grasp fold, B domain"/>
    <property type="match status" value="1"/>
</dbReference>
<dbReference type="PANTHER" id="PTHR43030:SF1">
    <property type="entry name" value="PHOSPHOENOLPYRUVATE SYNTHASE"/>
    <property type="match status" value="1"/>
</dbReference>
<dbReference type="Pfam" id="PF02896">
    <property type="entry name" value="PEP-utilizers_C"/>
    <property type="match status" value="1"/>
</dbReference>
<feature type="domain" description="PEP-utilising enzyme mobile" evidence="16">
    <location>
        <begin position="388"/>
        <end position="458"/>
    </location>
</feature>
<dbReference type="Pfam" id="PF01326">
    <property type="entry name" value="PPDK_N"/>
    <property type="match status" value="1"/>
</dbReference>
<evidence type="ECO:0000256" key="13">
    <source>
        <dbReference type="ARBA" id="ARBA00033470"/>
    </source>
</evidence>
<dbReference type="SUPFAM" id="SSF52009">
    <property type="entry name" value="Phosphohistidine domain"/>
    <property type="match status" value="1"/>
</dbReference>
<gene>
    <name evidence="19" type="primary">ppsA</name>
    <name evidence="19" type="ORF">QU481_00590</name>
</gene>
<dbReference type="Gene3D" id="3.30.1490.20">
    <property type="entry name" value="ATP-grasp fold, A domain"/>
    <property type="match status" value="1"/>
</dbReference>
<dbReference type="PANTHER" id="PTHR43030">
    <property type="entry name" value="PHOSPHOENOLPYRUVATE SYNTHASE"/>
    <property type="match status" value="1"/>
</dbReference>
<evidence type="ECO:0000256" key="5">
    <source>
        <dbReference type="ARBA" id="ARBA00011996"/>
    </source>
</evidence>
<evidence type="ECO:0000256" key="6">
    <source>
        <dbReference type="ARBA" id="ARBA00021623"/>
    </source>
</evidence>
<evidence type="ECO:0000256" key="7">
    <source>
        <dbReference type="ARBA" id="ARBA00022679"/>
    </source>
</evidence>
<reference evidence="19" key="1">
    <citation type="submission" date="2023-06" db="EMBL/GenBank/DDBJ databases">
        <authorList>
            <person name="Zhang S."/>
        </authorList>
    </citation>
    <scope>NUCLEOTIDE SEQUENCE</scope>
    <source>
        <strain evidence="19">SG2303</strain>
    </source>
</reference>
<dbReference type="NCBIfam" id="NF005057">
    <property type="entry name" value="PRK06464.1"/>
    <property type="match status" value="1"/>
</dbReference>
<dbReference type="InterPro" id="IPR036637">
    <property type="entry name" value="Phosphohistidine_dom_sf"/>
</dbReference>
<evidence type="ECO:0000256" key="10">
    <source>
        <dbReference type="ARBA" id="ARBA00022777"/>
    </source>
</evidence>
<organism evidence="19 20">
    <name type="scientific">Crenobacter oryzisoli</name>
    <dbReference type="NCBI Taxonomy" id="3056844"/>
    <lineage>
        <taxon>Bacteria</taxon>
        <taxon>Pseudomonadati</taxon>
        <taxon>Pseudomonadota</taxon>
        <taxon>Betaproteobacteria</taxon>
        <taxon>Neisseriales</taxon>
        <taxon>Neisseriaceae</taxon>
        <taxon>Crenobacter</taxon>
    </lineage>
</organism>
<dbReference type="Gene3D" id="3.20.20.60">
    <property type="entry name" value="Phosphoenolpyruvate-binding domains"/>
    <property type="match status" value="1"/>
</dbReference>
<dbReference type="InterPro" id="IPR008279">
    <property type="entry name" value="PEP-util_enz_mobile_dom"/>
</dbReference>
<evidence type="ECO:0000256" key="14">
    <source>
        <dbReference type="ARBA" id="ARBA00047700"/>
    </source>
</evidence>
<dbReference type="PROSITE" id="PS00742">
    <property type="entry name" value="PEP_ENZYMES_2"/>
    <property type="match status" value="1"/>
</dbReference>
<keyword evidence="7 15" id="KW-0808">Transferase</keyword>
<evidence type="ECO:0000256" key="1">
    <source>
        <dbReference type="ARBA" id="ARBA00001946"/>
    </source>
</evidence>
<dbReference type="EC" id="2.7.9.2" evidence="5 15"/>
<feature type="domain" description="Pyruvate phosphate dikinase AMP/ATP-binding" evidence="17">
    <location>
        <begin position="18"/>
        <end position="351"/>
    </location>
</feature>
<dbReference type="Proteomes" id="UP001168540">
    <property type="component" value="Unassembled WGS sequence"/>
</dbReference>
<accession>A0ABT7XHY9</accession>
<protein>
    <recommendedName>
        <fullName evidence="6 15">Phosphoenolpyruvate synthase</fullName>
        <shortName evidence="15">PEP synthase</shortName>
        <ecNumber evidence="5 15">2.7.9.2</ecNumber>
    </recommendedName>
    <alternativeName>
        <fullName evidence="13 15">Pyruvate, water dikinase</fullName>
    </alternativeName>
</protein>
<comment type="function">
    <text evidence="2 15">Catalyzes the phosphorylation of pyruvate to phosphoenolpyruvate.</text>
</comment>
<dbReference type="PIRSF" id="PIRSF000854">
    <property type="entry name" value="PEP_synthase"/>
    <property type="match status" value="1"/>
</dbReference>
<keyword evidence="10 15" id="KW-0418">Kinase</keyword>
<dbReference type="SUPFAM" id="SSF56059">
    <property type="entry name" value="Glutathione synthetase ATP-binding domain-like"/>
    <property type="match status" value="1"/>
</dbReference>
<keyword evidence="11 15" id="KW-0067">ATP-binding</keyword>
<evidence type="ECO:0000256" key="4">
    <source>
        <dbReference type="ARBA" id="ARBA00007837"/>
    </source>
</evidence>
<comment type="similarity">
    <text evidence="4 15">Belongs to the PEP-utilizing enzyme family.</text>
</comment>
<comment type="catalytic activity">
    <reaction evidence="14 15">
        <text>pyruvate + ATP + H2O = phosphoenolpyruvate + AMP + phosphate + 2 H(+)</text>
        <dbReference type="Rhea" id="RHEA:11364"/>
        <dbReference type="ChEBI" id="CHEBI:15361"/>
        <dbReference type="ChEBI" id="CHEBI:15377"/>
        <dbReference type="ChEBI" id="CHEBI:15378"/>
        <dbReference type="ChEBI" id="CHEBI:30616"/>
        <dbReference type="ChEBI" id="CHEBI:43474"/>
        <dbReference type="ChEBI" id="CHEBI:58702"/>
        <dbReference type="ChEBI" id="CHEBI:456215"/>
        <dbReference type="EC" id="2.7.9.2"/>
    </reaction>
</comment>
<comment type="pathway">
    <text evidence="3 15">Carbohydrate biosynthesis; gluconeogenesis.</text>
</comment>
<evidence type="ECO:0000256" key="8">
    <source>
        <dbReference type="ARBA" id="ARBA00022723"/>
    </source>
</evidence>
<dbReference type="InterPro" id="IPR000121">
    <property type="entry name" value="PEP_util_C"/>
</dbReference>
<keyword evidence="20" id="KW-1185">Reference proteome</keyword>
<keyword evidence="8 15" id="KW-0479">Metal-binding</keyword>
<dbReference type="InterPro" id="IPR006319">
    <property type="entry name" value="PEP_synth"/>
</dbReference>
<dbReference type="RefSeq" id="WP_289827916.1">
    <property type="nucleotide sequence ID" value="NZ_JAUEDK010000001.1"/>
</dbReference>
<dbReference type="Gene3D" id="3.50.30.10">
    <property type="entry name" value="Phosphohistidine domain"/>
    <property type="match status" value="1"/>
</dbReference>
<keyword evidence="9 15" id="KW-0547">Nucleotide-binding</keyword>
<keyword evidence="12 15" id="KW-0460">Magnesium</keyword>
<dbReference type="EMBL" id="JAUEDK010000001">
    <property type="protein sequence ID" value="MDN0073396.1"/>
    <property type="molecule type" value="Genomic_DNA"/>
</dbReference>
<dbReference type="NCBIfam" id="TIGR01418">
    <property type="entry name" value="PEP_synth"/>
    <property type="match status" value="1"/>
</dbReference>
<name>A0ABT7XHY9_9NEIS</name>
<dbReference type="GO" id="GO:0008986">
    <property type="term" value="F:pyruvate, water dikinase activity"/>
    <property type="evidence" value="ECO:0007669"/>
    <property type="project" value="UniProtKB-EC"/>
</dbReference>
<evidence type="ECO:0000259" key="16">
    <source>
        <dbReference type="Pfam" id="PF00391"/>
    </source>
</evidence>
<evidence type="ECO:0000313" key="19">
    <source>
        <dbReference type="EMBL" id="MDN0073396.1"/>
    </source>
</evidence>
<evidence type="ECO:0000259" key="17">
    <source>
        <dbReference type="Pfam" id="PF01326"/>
    </source>
</evidence>
<dbReference type="InterPro" id="IPR002192">
    <property type="entry name" value="PPDK_AMP/ATP-bd"/>
</dbReference>
<proteinExistence type="inferred from homology"/>
<dbReference type="PROSITE" id="PS00370">
    <property type="entry name" value="PEP_ENZYMES_PHOS_SITE"/>
    <property type="match status" value="1"/>
</dbReference>